<proteinExistence type="inferred from homology"/>
<evidence type="ECO:0000256" key="3">
    <source>
        <dbReference type="ARBA" id="ARBA00022989"/>
    </source>
</evidence>
<evidence type="ECO:0000313" key="9">
    <source>
        <dbReference type="EMBL" id="KAK7115032.1"/>
    </source>
</evidence>
<feature type="region of interest" description="Disordered" evidence="6">
    <location>
        <begin position="295"/>
        <end position="320"/>
    </location>
</feature>
<dbReference type="InterPro" id="IPR038050">
    <property type="entry name" value="Neuro_actylchol_rec"/>
</dbReference>
<feature type="transmembrane region" description="Helical" evidence="5">
    <location>
        <begin position="230"/>
        <end position="249"/>
    </location>
</feature>
<feature type="domain" description="Neurotransmitter-gated ion-channel ligand-binding" evidence="7">
    <location>
        <begin position="2"/>
        <end position="198"/>
    </location>
</feature>
<dbReference type="SUPFAM" id="SSF90112">
    <property type="entry name" value="Neurotransmitter-gated ion-channel transmembrane pore"/>
    <property type="match status" value="1"/>
</dbReference>
<keyword evidence="5" id="KW-0407">Ion channel</keyword>
<keyword evidence="3 5" id="KW-1133">Transmembrane helix</keyword>
<evidence type="ECO:0000256" key="1">
    <source>
        <dbReference type="ARBA" id="ARBA00004141"/>
    </source>
</evidence>
<dbReference type="PANTHER" id="PTHR18945">
    <property type="entry name" value="NEUROTRANSMITTER GATED ION CHANNEL"/>
    <property type="match status" value="1"/>
</dbReference>
<name>A0AAN9C0G1_9CAEN</name>
<dbReference type="SUPFAM" id="SSF63712">
    <property type="entry name" value="Nicotinic receptor ligand binding domain-like"/>
    <property type="match status" value="1"/>
</dbReference>
<dbReference type="InterPro" id="IPR018000">
    <property type="entry name" value="Neurotransmitter_ion_chnl_CS"/>
</dbReference>
<dbReference type="Proteomes" id="UP001374579">
    <property type="component" value="Unassembled WGS sequence"/>
</dbReference>
<dbReference type="InterPro" id="IPR006201">
    <property type="entry name" value="Neur_channel"/>
</dbReference>
<dbReference type="Gene3D" id="2.70.170.10">
    <property type="entry name" value="Neurotransmitter-gated ion-channel ligand-binding domain"/>
    <property type="match status" value="1"/>
</dbReference>
<dbReference type="CDD" id="cd19051">
    <property type="entry name" value="LGIC_TM_cation"/>
    <property type="match status" value="1"/>
</dbReference>
<dbReference type="Gene3D" id="1.20.58.390">
    <property type="entry name" value="Neurotransmitter-gated ion-channel transmembrane domain"/>
    <property type="match status" value="1"/>
</dbReference>
<evidence type="ECO:0000256" key="6">
    <source>
        <dbReference type="SAM" id="MobiDB-lite"/>
    </source>
</evidence>
<evidence type="ECO:0000259" key="8">
    <source>
        <dbReference type="Pfam" id="PF02932"/>
    </source>
</evidence>
<feature type="transmembrane region" description="Helical" evidence="5">
    <location>
        <begin position="200"/>
        <end position="224"/>
    </location>
</feature>
<dbReference type="GO" id="GO:0016020">
    <property type="term" value="C:membrane"/>
    <property type="evidence" value="ECO:0007669"/>
    <property type="project" value="UniProtKB-SubCell"/>
</dbReference>
<feature type="transmembrane region" description="Helical" evidence="5">
    <location>
        <begin position="261"/>
        <end position="283"/>
    </location>
</feature>
<accession>A0AAN9C0G1</accession>
<dbReference type="PROSITE" id="PS00236">
    <property type="entry name" value="NEUROTR_ION_CHANNEL"/>
    <property type="match status" value="1"/>
</dbReference>
<dbReference type="GO" id="GO:0004888">
    <property type="term" value="F:transmembrane signaling receptor activity"/>
    <property type="evidence" value="ECO:0007669"/>
    <property type="project" value="InterPro"/>
</dbReference>
<dbReference type="InterPro" id="IPR006029">
    <property type="entry name" value="Neurotrans-gated_channel_TM"/>
</dbReference>
<comment type="similarity">
    <text evidence="5">Belongs to the ligand-gated ion channel (TC 1.A.9) family.</text>
</comment>
<keyword evidence="10" id="KW-1185">Reference proteome</keyword>
<keyword evidence="4 5" id="KW-0472">Membrane</keyword>
<dbReference type="InterPro" id="IPR036734">
    <property type="entry name" value="Neur_chan_lig-bd_sf"/>
</dbReference>
<keyword evidence="2 5" id="KW-0812">Transmembrane</keyword>
<dbReference type="InterPro" id="IPR036719">
    <property type="entry name" value="Neuro-gated_channel_TM_sf"/>
</dbReference>
<reference evidence="9 10" key="1">
    <citation type="submission" date="2024-02" db="EMBL/GenBank/DDBJ databases">
        <title>Chromosome-scale genome assembly of the rough periwinkle Littorina saxatilis.</title>
        <authorList>
            <person name="De Jode A."/>
            <person name="Faria R."/>
            <person name="Formenti G."/>
            <person name="Sims Y."/>
            <person name="Smith T.P."/>
            <person name="Tracey A."/>
            <person name="Wood J.M.D."/>
            <person name="Zagrodzka Z.B."/>
            <person name="Johannesson K."/>
            <person name="Butlin R.K."/>
            <person name="Leder E.H."/>
        </authorList>
    </citation>
    <scope>NUCLEOTIDE SEQUENCE [LARGE SCALE GENOMIC DNA]</scope>
    <source>
        <strain evidence="9">Snail1</strain>
        <tissue evidence="9">Muscle</tissue>
    </source>
</reference>
<sequence length="395" mass="44857">MLLSNYSGAFAPYTQAQEYFPVNVKFNLIAIRELNSVDQVLSTLAYVMVDWKDPDLWWDPSAVGSPGDGVDHLQLTSNDIWTPKLVLLNRAEDEQMISQYDTISVRSAGHCSAELPIRLETTCQVDVANYPFDTQVCQVIFGALYQDRLSLSAQVLDAPLHQLFSVSGEWEIQNITVNPRDISFYKFVEFRLTLKRRPTFYLFTVIFPIVLLSVTGACGFLLPLECGEKVSFQVAIMVSLAVFLSFINDSMPKTSSSISRLAIYVDLLLLQSCLSFLATLTVLRGHHLRERLRNKDRERKHDSAIEPADQEIARDKSATSTNEHGWQRVKALGKRLLQCVRRTVRRMYCCCCCIPPGMLDTFFFVVFMTSSLSSPALFFMPNMPWESQILNVQLM</sequence>
<dbReference type="Pfam" id="PF02932">
    <property type="entry name" value="Neur_chan_memb"/>
    <property type="match status" value="1"/>
</dbReference>
<dbReference type="CDD" id="cd18989">
    <property type="entry name" value="LGIC_ECD_cation"/>
    <property type="match status" value="1"/>
</dbReference>
<keyword evidence="5" id="KW-0813">Transport</keyword>
<dbReference type="PRINTS" id="PR00252">
    <property type="entry name" value="NRIONCHANNEL"/>
</dbReference>
<comment type="subcellular location">
    <subcellularLocation>
        <location evidence="1">Membrane</location>
        <topology evidence="1">Multi-pass membrane protein</topology>
    </subcellularLocation>
</comment>
<dbReference type="Pfam" id="PF02931">
    <property type="entry name" value="Neur_chan_LBD"/>
    <property type="match status" value="1"/>
</dbReference>
<evidence type="ECO:0000313" key="10">
    <source>
        <dbReference type="Proteomes" id="UP001374579"/>
    </source>
</evidence>
<dbReference type="EMBL" id="JBAMIC010000001">
    <property type="protein sequence ID" value="KAK7115032.1"/>
    <property type="molecule type" value="Genomic_DNA"/>
</dbReference>
<dbReference type="AlphaFoldDB" id="A0AAN9C0G1"/>
<comment type="caution">
    <text evidence="9">The sequence shown here is derived from an EMBL/GenBank/DDBJ whole genome shotgun (WGS) entry which is preliminary data.</text>
</comment>
<feature type="domain" description="Neurotransmitter-gated ion-channel transmembrane" evidence="8">
    <location>
        <begin position="205"/>
        <end position="316"/>
    </location>
</feature>
<organism evidence="9 10">
    <name type="scientific">Littorina saxatilis</name>
    <dbReference type="NCBI Taxonomy" id="31220"/>
    <lineage>
        <taxon>Eukaryota</taxon>
        <taxon>Metazoa</taxon>
        <taxon>Spiralia</taxon>
        <taxon>Lophotrochozoa</taxon>
        <taxon>Mollusca</taxon>
        <taxon>Gastropoda</taxon>
        <taxon>Caenogastropoda</taxon>
        <taxon>Littorinimorpha</taxon>
        <taxon>Littorinoidea</taxon>
        <taxon>Littorinidae</taxon>
        <taxon>Littorina</taxon>
    </lineage>
</organism>
<feature type="compositionally biased region" description="Basic and acidic residues" evidence="6">
    <location>
        <begin position="295"/>
        <end position="304"/>
    </location>
</feature>
<gene>
    <name evidence="9" type="ORF">V1264_000981</name>
</gene>
<evidence type="ECO:0000259" key="7">
    <source>
        <dbReference type="Pfam" id="PF02931"/>
    </source>
</evidence>
<protein>
    <submittedName>
        <fullName evidence="9">Uncharacterized protein</fullName>
    </submittedName>
</protein>
<dbReference type="InterPro" id="IPR006202">
    <property type="entry name" value="Neur_chan_lig-bd"/>
</dbReference>
<dbReference type="GO" id="GO:0005230">
    <property type="term" value="F:extracellular ligand-gated monoatomic ion channel activity"/>
    <property type="evidence" value="ECO:0007669"/>
    <property type="project" value="InterPro"/>
</dbReference>
<evidence type="ECO:0000256" key="2">
    <source>
        <dbReference type="ARBA" id="ARBA00022692"/>
    </source>
</evidence>
<evidence type="ECO:0000256" key="4">
    <source>
        <dbReference type="ARBA" id="ARBA00023136"/>
    </source>
</evidence>
<comment type="caution">
    <text evidence="5">Lacks conserved residue(s) required for the propagation of feature annotation.</text>
</comment>
<evidence type="ECO:0000256" key="5">
    <source>
        <dbReference type="RuleBase" id="RU000687"/>
    </source>
</evidence>
<keyword evidence="5" id="KW-0406">Ion transport</keyword>